<keyword evidence="1" id="KW-0812">Transmembrane</keyword>
<dbReference type="Proteomes" id="UP000036681">
    <property type="component" value="Unplaced"/>
</dbReference>
<keyword evidence="3" id="KW-1185">Reference proteome</keyword>
<evidence type="ECO:0000256" key="2">
    <source>
        <dbReference type="SAM" id="SignalP"/>
    </source>
</evidence>
<feature type="chain" id="PRO_5039939028" evidence="2">
    <location>
        <begin position="26"/>
        <end position="225"/>
    </location>
</feature>
<dbReference type="WBParaSite" id="ALUE_0001782201-mRNA-1">
    <property type="protein sequence ID" value="ALUE_0001782201-mRNA-1"/>
    <property type="gene ID" value="ALUE_0001782201"/>
</dbReference>
<evidence type="ECO:0000256" key="1">
    <source>
        <dbReference type="SAM" id="Phobius"/>
    </source>
</evidence>
<feature type="signal peptide" evidence="2">
    <location>
        <begin position="1"/>
        <end position="25"/>
    </location>
</feature>
<evidence type="ECO:0000313" key="3">
    <source>
        <dbReference type="Proteomes" id="UP000036681"/>
    </source>
</evidence>
<name>A0A9J2Q778_ASCLU</name>
<sequence length="225" mass="25362">MRFSLHKLSTVLTVLLLSNNSFATASRDECYTIVVIVGTLFASFLIVLVVFGMVYLAYIKPRYEQYQRDVAECRARHGLDDQAALQSEPDGEYRLDQGSFHSTGVNTPFVFTVRPPTPAMSECAYSQGRISPYRAAYREAMSTARRGTTPEDYLHRYHTGTVMSGTAMTDHPTDGYRVSYRHPYDLPRATEEDLRDAQGLSSILAIRKTTTTRRTRSLDPIGTRV</sequence>
<accession>A0A9J2Q778</accession>
<keyword evidence="2" id="KW-0732">Signal</keyword>
<organism evidence="3 4">
    <name type="scientific">Ascaris lumbricoides</name>
    <name type="common">Giant roundworm</name>
    <dbReference type="NCBI Taxonomy" id="6252"/>
    <lineage>
        <taxon>Eukaryota</taxon>
        <taxon>Metazoa</taxon>
        <taxon>Ecdysozoa</taxon>
        <taxon>Nematoda</taxon>
        <taxon>Chromadorea</taxon>
        <taxon>Rhabditida</taxon>
        <taxon>Spirurina</taxon>
        <taxon>Ascaridomorpha</taxon>
        <taxon>Ascaridoidea</taxon>
        <taxon>Ascarididae</taxon>
        <taxon>Ascaris</taxon>
    </lineage>
</organism>
<dbReference type="AlphaFoldDB" id="A0A9J2Q778"/>
<proteinExistence type="predicted"/>
<keyword evidence="1" id="KW-1133">Transmembrane helix</keyword>
<feature type="transmembrane region" description="Helical" evidence="1">
    <location>
        <begin position="33"/>
        <end position="58"/>
    </location>
</feature>
<reference evidence="4" key="1">
    <citation type="submission" date="2023-03" db="UniProtKB">
        <authorList>
            <consortium name="WormBaseParasite"/>
        </authorList>
    </citation>
    <scope>IDENTIFICATION</scope>
</reference>
<evidence type="ECO:0000313" key="4">
    <source>
        <dbReference type="WBParaSite" id="ALUE_0001782201-mRNA-1"/>
    </source>
</evidence>
<protein>
    <submittedName>
        <fullName evidence="4">Nematode cuticle collagen N-terminal domain-containing protein</fullName>
    </submittedName>
</protein>
<keyword evidence="1" id="KW-0472">Membrane</keyword>